<name>A0A0E9R1N7_ANGAN</name>
<sequence>MFLFIYSFSITGPIDRNGPKQGDMCIGCCCFISSPLEQR</sequence>
<dbReference type="EMBL" id="GBXM01085900">
    <property type="protein sequence ID" value="JAH22677.1"/>
    <property type="molecule type" value="Transcribed_RNA"/>
</dbReference>
<organism evidence="1">
    <name type="scientific">Anguilla anguilla</name>
    <name type="common">European freshwater eel</name>
    <name type="synonym">Muraena anguilla</name>
    <dbReference type="NCBI Taxonomy" id="7936"/>
    <lineage>
        <taxon>Eukaryota</taxon>
        <taxon>Metazoa</taxon>
        <taxon>Chordata</taxon>
        <taxon>Craniata</taxon>
        <taxon>Vertebrata</taxon>
        <taxon>Euteleostomi</taxon>
        <taxon>Actinopterygii</taxon>
        <taxon>Neopterygii</taxon>
        <taxon>Teleostei</taxon>
        <taxon>Anguilliformes</taxon>
        <taxon>Anguillidae</taxon>
        <taxon>Anguilla</taxon>
    </lineage>
</organism>
<reference evidence="1" key="1">
    <citation type="submission" date="2014-11" db="EMBL/GenBank/DDBJ databases">
        <authorList>
            <person name="Amaro Gonzalez C."/>
        </authorList>
    </citation>
    <scope>NUCLEOTIDE SEQUENCE</scope>
</reference>
<reference evidence="1" key="2">
    <citation type="journal article" date="2015" name="Fish Shellfish Immunol.">
        <title>Early steps in the European eel (Anguilla anguilla)-Vibrio vulnificus interaction in the gills: Role of the RtxA13 toxin.</title>
        <authorList>
            <person name="Callol A."/>
            <person name="Pajuelo D."/>
            <person name="Ebbesson L."/>
            <person name="Teles M."/>
            <person name="MacKenzie S."/>
            <person name="Amaro C."/>
        </authorList>
    </citation>
    <scope>NUCLEOTIDE SEQUENCE</scope>
</reference>
<protein>
    <submittedName>
        <fullName evidence="1">Uncharacterized protein</fullName>
    </submittedName>
</protein>
<proteinExistence type="predicted"/>
<accession>A0A0E9R1N7</accession>
<evidence type="ECO:0000313" key="1">
    <source>
        <dbReference type="EMBL" id="JAH22677.1"/>
    </source>
</evidence>
<dbReference type="AlphaFoldDB" id="A0A0E9R1N7"/>